<evidence type="ECO:0000256" key="2">
    <source>
        <dbReference type="ARBA" id="ARBA00023125"/>
    </source>
</evidence>
<evidence type="ECO:0000313" key="5">
    <source>
        <dbReference type="EMBL" id="HDD31422.1"/>
    </source>
</evidence>
<dbReference type="GO" id="GO:0043565">
    <property type="term" value="F:sequence-specific DNA binding"/>
    <property type="evidence" value="ECO:0007669"/>
    <property type="project" value="InterPro"/>
</dbReference>
<dbReference type="InterPro" id="IPR036388">
    <property type="entry name" value="WH-like_DNA-bd_sf"/>
</dbReference>
<dbReference type="Gene3D" id="3.30.70.920">
    <property type="match status" value="1"/>
</dbReference>
<gene>
    <name evidence="5" type="ORF">ENF72_02190</name>
</gene>
<dbReference type="SMART" id="SM00344">
    <property type="entry name" value="HTH_ASNC"/>
    <property type="match status" value="1"/>
</dbReference>
<feature type="domain" description="HTH asnC-type" evidence="4">
    <location>
        <begin position="4"/>
        <end position="70"/>
    </location>
</feature>
<dbReference type="PROSITE" id="PS00519">
    <property type="entry name" value="HTH_ASNC_1"/>
    <property type="match status" value="1"/>
</dbReference>
<dbReference type="Gene3D" id="1.10.10.10">
    <property type="entry name" value="Winged helix-like DNA-binding domain superfamily/Winged helix DNA-binding domain"/>
    <property type="match status" value="1"/>
</dbReference>
<reference evidence="5" key="1">
    <citation type="journal article" date="2020" name="mSystems">
        <title>Genome- and Community-Level Interaction Insights into Carbon Utilization and Element Cycling Functions of Hydrothermarchaeota in Hydrothermal Sediment.</title>
        <authorList>
            <person name="Zhou Z."/>
            <person name="Liu Y."/>
            <person name="Xu W."/>
            <person name="Pan J."/>
            <person name="Luo Z.H."/>
            <person name="Li M."/>
        </authorList>
    </citation>
    <scope>NUCLEOTIDE SEQUENCE [LARGE SCALE GENOMIC DNA]</scope>
    <source>
        <strain evidence="5">HyVt-151</strain>
    </source>
</reference>
<dbReference type="InterPro" id="IPR036390">
    <property type="entry name" value="WH_DNA-bd_sf"/>
</dbReference>
<name>A0A7C0Y1Z5_THELI</name>
<sequence>MVDVDEIDKKILMELRKNGRITFTDLSKKLGLSVASIKNRVDKLERLGAIKGYSALVEPAFLEEYLQALIELELLSDDPRAERILQEIGKLENVLGIYKKTGEFQIMIRANFRNMDELKSFLSLLSQRYLRKNLRRWRVTIILDVIKDNGVQISKGSQRR</sequence>
<keyword evidence="3" id="KW-0804">Transcription</keyword>
<protein>
    <submittedName>
        <fullName evidence="5">Lrp/AsnC family transcriptional regulator</fullName>
    </submittedName>
</protein>
<evidence type="ECO:0000256" key="1">
    <source>
        <dbReference type="ARBA" id="ARBA00023015"/>
    </source>
</evidence>
<dbReference type="InterPro" id="IPR000485">
    <property type="entry name" value="AsnC-type_HTH_dom"/>
</dbReference>
<dbReference type="SUPFAM" id="SSF54909">
    <property type="entry name" value="Dimeric alpha+beta barrel"/>
    <property type="match status" value="1"/>
</dbReference>
<dbReference type="PANTHER" id="PTHR30154">
    <property type="entry name" value="LEUCINE-RESPONSIVE REGULATORY PROTEIN"/>
    <property type="match status" value="1"/>
</dbReference>
<dbReference type="InterPro" id="IPR019888">
    <property type="entry name" value="Tscrpt_reg_AsnC-like"/>
</dbReference>
<dbReference type="GO" id="GO:0005829">
    <property type="term" value="C:cytosol"/>
    <property type="evidence" value="ECO:0007669"/>
    <property type="project" value="TreeGrafter"/>
</dbReference>
<dbReference type="InterPro" id="IPR019887">
    <property type="entry name" value="Tscrpt_reg_AsnC/Lrp_C"/>
</dbReference>
<dbReference type="Pfam" id="PF01037">
    <property type="entry name" value="AsnC_trans_reg"/>
    <property type="match status" value="1"/>
</dbReference>
<dbReference type="InterPro" id="IPR019885">
    <property type="entry name" value="Tscrpt_reg_HTH_AsnC-type_CS"/>
</dbReference>
<dbReference type="Proteomes" id="UP000886210">
    <property type="component" value="Unassembled WGS sequence"/>
</dbReference>
<dbReference type="PROSITE" id="PS50956">
    <property type="entry name" value="HTH_ASNC_2"/>
    <property type="match status" value="1"/>
</dbReference>
<dbReference type="SUPFAM" id="SSF46785">
    <property type="entry name" value="Winged helix' DNA-binding domain"/>
    <property type="match status" value="1"/>
</dbReference>
<evidence type="ECO:0000256" key="3">
    <source>
        <dbReference type="ARBA" id="ARBA00023163"/>
    </source>
</evidence>
<organism evidence="5">
    <name type="scientific">Thermococcus litoralis</name>
    <dbReference type="NCBI Taxonomy" id="2265"/>
    <lineage>
        <taxon>Archaea</taxon>
        <taxon>Methanobacteriati</taxon>
        <taxon>Methanobacteriota</taxon>
        <taxon>Thermococci</taxon>
        <taxon>Thermococcales</taxon>
        <taxon>Thermococcaceae</taxon>
        <taxon>Thermococcus</taxon>
    </lineage>
</organism>
<dbReference type="InterPro" id="IPR011008">
    <property type="entry name" value="Dimeric_a/b-barrel"/>
</dbReference>
<dbReference type="AlphaFoldDB" id="A0A7C0Y1Z5"/>
<comment type="caution">
    <text evidence="5">The sequence shown here is derived from an EMBL/GenBank/DDBJ whole genome shotgun (WGS) entry which is preliminary data.</text>
</comment>
<dbReference type="Pfam" id="PF13412">
    <property type="entry name" value="HTH_24"/>
    <property type="match status" value="1"/>
</dbReference>
<dbReference type="PANTHER" id="PTHR30154:SF50">
    <property type="entry name" value="TRANSCRIPTIONAL REGULATOR, ASNC FAMILY"/>
    <property type="match status" value="1"/>
</dbReference>
<dbReference type="EMBL" id="DQYG01000095">
    <property type="protein sequence ID" value="HDD31422.1"/>
    <property type="molecule type" value="Genomic_DNA"/>
</dbReference>
<keyword evidence="2" id="KW-0238">DNA-binding</keyword>
<dbReference type="GO" id="GO:0043200">
    <property type="term" value="P:response to amino acid"/>
    <property type="evidence" value="ECO:0007669"/>
    <property type="project" value="TreeGrafter"/>
</dbReference>
<proteinExistence type="predicted"/>
<keyword evidence="1" id="KW-0805">Transcription regulation</keyword>
<accession>A0A7C0Y1Z5</accession>
<dbReference type="PRINTS" id="PR00033">
    <property type="entry name" value="HTHASNC"/>
</dbReference>
<evidence type="ECO:0000259" key="4">
    <source>
        <dbReference type="PROSITE" id="PS50956"/>
    </source>
</evidence>